<feature type="domain" description="Ionotropic glutamate receptor C-terminal" evidence="10">
    <location>
        <begin position="54"/>
        <end position="158"/>
    </location>
</feature>
<keyword evidence="12" id="KW-1185">Reference proteome</keyword>
<evidence type="ECO:0000256" key="1">
    <source>
        <dbReference type="ARBA" id="ARBA00004651"/>
    </source>
</evidence>
<evidence type="ECO:0000256" key="4">
    <source>
        <dbReference type="ARBA" id="ARBA00022692"/>
    </source>
</evidence>
<keyword evidence="4 9" id="KW-0812">Transmembrane</keyword>
<organism evidence="11 12">
    <name type="scientific">Daphnia magna</name>
    <dbReference type="NCBI Taxonomy" id="35525"/>
    <lineage>
        <taxon>Eukaryota</taxon>
        <taxon>Metazoa</taxon>
        <taxon>Ecdysozoa</taxon>
        <taxon>Arthropoda</taxon>
        <taxon>Crustacea</taxon>
        <taxon>Branchiopoda</taxon>
        <taxon>Diplostraca</taxon>
        <taxon>Cladocera</taxon>
        <taxon>Anomopoda</taxon>
        <taxon>Daphniidae</taxon>
        <taxon>Daphnia</taxon>
    </lineage>
</organism>
<evidence type="ECO:0000256" key="3">
    <source>
        <dbReference type="ARBA" id="ARBA00022475"/>
    </source>
</evidence>
<feature type="transmembrane region" description="Helical" evidence="9">
    <location>
        <begin position="67"/>
        <end position="89"/>
    </location>
</feature>
<evidence type="ECO:0000256" key="7">
    <source>
        <dbReference type="ARBA" id="ARBA00023170"/>
    </source>
</evidence>
<comment type="subcellular location">
    <subcellularLocation>
        <location evidence="1">Cell membrane</location>
        <topology evidence="1">Multi-pass membrane protein</topology>
    </subcellularLocation>
</comment>
<evidence type="ECO:0000256" key="9">
    <source>
        <dbReference type="SAM" id="Phobius"/>
    </source>
</evidence>
<keyword evidence="7" id="KW-0675">Receptor</keyword>
<comment type="similarity">
    <text evidence="2">Belongs to the glutamate-gated ion channel (TC 1.A.10.1) family.</text>
</comment>
<dbReference type="InterPro" id="IPR001320">
    <property type="entry name" value="Iontro_rcpt_C"/>
</dbReference>
<dbReference type="Pfam" id="PF00060">
    <property type="entry name" value="Lig_chan"/>
    <property type="match status" value="1"/>
</dbReference>
<evidence type="ECO:0000313" key="12">
    <source>
        <dbReference type="Proteomes" id="UP001234178"/>
    </source>
</evidence>
<protein>
    <recommendedName>
        <fullName evidence="10">Ionotropic glutamate receptor C-terminal domain-containing protein</fullName>
    </recommendedName>
</protein>
<sequence length="223" mass="25549">MESNPFMRFNTTADAVIGLMATYYVFHFKYSEKVQNALLFLQSYVFGEKDKARGDFRHHSLPCRMIVGSWLFAILVFNNAFTGSLISMITNQKFQYVIQSIEDVATDEDVQPLIINESSTHSEFKVLIINESTEPIFRKILKRLEANPDKLLVSSSSNLVELLLSDPRQVLILSDLLADSEIEKDFRKTGKCRVTVLPNKIKSRKNSIFLQKNSPFTKTINKQ</sequence>
<dbReference type="InterPro" id="IPR052192">
    <property type="entry name" value="Insect_Ionotropic_Sensory_Rcpt"/>
</dbReference>
<evidence type="ECO:0000256" key="2">
    <source>
        <dbReference type="ARBA" id="ARBA00008685"/>
    </source>
</evidence>
<evidence type="ECO:0000256" key="6">
    <source>
        <dbReference type="ARBA" id="ARBA00023136"/>
    </source>
</evidence>
<gene>
    <name evidence="11" type="ORF">OUZ56_015841</name>
</gene>
<reference evidence="11 12" key="1">
    <citation type="journal article" date="2023" name="Nucleic Acids Res.">
        <title>The hologenome of Daphnia magna reveals possible DNA methylation and microbiome-mediated evolution of the host genome.</title>
        <authorList>
            <person name="Chaturvedi A."/>
            <person name="Li X."/>
            <person name="Dhandapani V."/>
            <person name="Marshall H."/>
            <person name="Kissane S."/>
            <person name="Cuenca-Cambronero M."/>
            <person name="Asole G."/>
            <person name="Calvet F."/>
            <person name="Ruiz-Romero M."/>
            <person name="Marangio P."/>
            <person name="Guigo R."/>
            <person name="Rago D."/>
            <person name="Mirbahai L."/>
            <person name="Eastwood N."/>
            <person name="Colbourne J.K."/>
            <person name="Zhou J."/>
            <person name="Mallon E."/>
            <person name="Orsini L."/>
        </authorList>
    </citation>
    <scope>NUCLEOTIDE SEQUENCE [LARGE SCALE GENOMIC DNA]</scope>
    <source>
        <strain evidence="11">LRV0_1</strain>
    </source>
</reference>
<evidence type="ECO:0000313" key="11">
    <source>
        <dbReference type="EMBL" id="KAK4026815.1"/>
    </source>
</evidence>
<keyword evidence="8" id="KW-0325">Glycoprotein</keyword>
<keyword evidence="3" id="KW-1003">Cell membrane</keyword>
<dbReference type="PANTHER" id="PTHR42643:SF24">
    <property type="entry name" value="IONOTROPIC RECEPTOR 60A"/>
    <property type="match status" value="1"/>
</dbReference>
<proteinExistence type="inferred from homology"/>
<dbReference type="Gene3D" id="1.10.287.70">
    <property type="match status" value="1"/>
</dbReference>
<evidence type="ECO:0000256" key="8">
    <source>
        <dbReference type="ARBA" id="ARBA00023180"/>
    </source>
</evidence>
<dbReference type="EMBL" id="JAOYFB010000038">
    <property type="protein sequence ID" value="KAK4026815.1"/>
    <property type="molecule type" value="Genomic_DNA"/>
</dbReference>
<keyword evidence="5 9" id="KW-1133">Transmembrane helix</keyword>
<evidence type="ECO:0000259" key="10">
    <source>
        <dbReference type="Pfam" id="PF00060"/>
    </source>
</evidence>
<dbReference type="PANTHER" id="PTHR42643">
    <property type="entry name" value="IONOTROPIC RECEPTOR 20A-RELATED"/>
    <property type="match status" value="1"/>
</dbReference>
<dbReference type="Proteomes" id="UP001234178">
    <property type="component" value="Unassembled WGS sequence"/>
</dbReference>
<evidence type="ECO:0000256" key="5">
    <source>
        <dbReference type="ARBA" id="ARBA00022989"/>
    </source>
</evidence>
<accession>A0ABR0AP42</accession>
<keyword evidence="6 9" id="KW-0472">Membrane</keyword>
<comment type="caution">
    <text evidence="11">The sequence shown here is derived from an EMBL/GenBank/DDBJ whole genome shotgun (WGS) entry which is preliminary data.</text>
</comment>
<name>A0ABR0AP42_9CRUS</name>